<feature type="region of interest" description="Disordered" evidence="1">
    <location>
        <begin position="32"/>
        <end position="81"/>
    </location>
</feature>
<feature type="compositionally biased region" description="Low complexity" evidence="1">
    <location>
        <begin position="53"/>
        <end position="73"/>
    </location>
</feature>
<evidence type="ECO:0000313" key="3">
    <source>
        <dbReference type="Proteomes" id="UP001596496"/>
    </source>
</evidence>
<evidence type="ECO:0000256" key="1">
    <source>
        <dbReference type="SAM" id="MobiDB-lite"/>
    </source>
</evidence>
<reference evidence="3" key="1">
    <citation type="journal article" date="2019" name="Int. J. Syst. Evol. Microbiol.">
        <title>The Global Catalogue of Microorganisms (GCM) 10K type strain sequencing project: providing services to taxonomists for standard genome sequencing and annotation.</title>
        <authorList>
            <consortium name="The Broad Institute Genomics Platform"/>
            <consortium name="The Broad Institute Genome Sequencing Center for Infectious Disease"/>
            <person name="Wu L."/>
            <person name="Ma J."/>
        </authorList>
    </citation>
    <scope>NUCLEOTIDE SEQUENCE [LARGE SCALE GENOMIC DNA]</scope>
    <source>
        <strain evidence="3">CECT 7649</strain>
    </source>
</reference>
<evidence type="ECO:0000313" key="2">
    <source>
        <dbReference type="EMBL" id="MFC7385881.1"/>
    </source>
</evidence>
<comment type="caution">
    <text evidence="2">The sequence shown here is derived from an EMBL/GenBank/DDBJ whole genome shotgun (WGS) entry which is preliminary data.</text>
</comment>
<dbReference type="Proteomes" id="UP001596496">
    <property type="component" value="Unassembled WGS sequence"/>
</dbReference>
<proteinExistence type="predicted"/>
<gene>
    <name evidence="2" type="ORF">ACFQSB_26990</name>
</gene>
<dbReference type="EMBL" id="JBHTCG010000022">
    <property type="protein sequence ID" value="MFC7385881.1"/>
    <property type="molecule type" value="Genomic_DNA"/>
</dbReference>
<organism evidence="2 3">
    <name type="scientific">Sphaerisporangium rhizosphaerae</name>
    <dbReference type="NCBI Taxonomy" id="2269375"/>
    <lineage>
        <taxon>Bacteria</taxon>
        <taxon>Bacillati</taxon>
        <taxon>Actinomycetota</taxon>
        <taxon>Actinomycetes</taxon>
        <taxon>Streptosporangiales</taxon>
        <taxon>Streptosporangiaceae</taxon>
        <taxon>Sphaerisporangium</taxon>
    </lineage>
</organism>
<sequence>MKRPGPFHTLGAGVVLALGIGVLSAQTMPRTDSASASSASAGAPVAKATTSVAPEPGETAAATASASPSAEPADPTPKRAEYAGVAQGNGGLVAVSIKNGKAVAYFCDGRIESWLKGTAENNTLTLTGKGGSLITAALGGGKAQGRLQVGKTKWRFSAPLVKKPSGLYRATAVVRGAKVVGGWIVLPGGRQVGLVDVGDAAQAAPRLTPGSPVTVGGTRLIPEDTDAFIDTL</sequence>
<evidence type="ECO:0008006" key="4">
    <source>
        <dbReference type="Google" id="ProtNLM"/>
    </source>
</evidence>
<dbReference type="RefSeq" id="WP_380829732.1">
    <property type="nucleotide sequence ID" value="NZ_JBHTCG010000022.1"/>
</dbReference>
<accession>A0ABW2PBW9</accession>
<name>A0ABW2PBW9_9ACTN</name>
<keyword evidence="3" id="KW-1185">Reference proteome</keyword>
<protein>
    <recommendedName>
        <fullName evidence="4">Serine/threonine protein kinase</fullName>
    </recommendedName>
</protein>
<feature type="compositionally biased region" description="Low complexity" evidence="1">
    <location>
        <begin position="33"/>
        <end position="43"/>
    </location>
</feature>